<dbReference type="InterPro" id="IPR035892">
    <property type="entry name" value="C2_domain_sf"/>
</dbReference>
<feature type="region of interest" description="Disordered" evidence="1">
    <location>
        <begin position="1"/>
        <end position="41"/>
    </location>
</feature>
<comment type="caution">
    <text evidence="3">The sequence shown here is derived from an EMBL/GenBank/DDBJ whole genome shotgun (WGS) entry which is preliminary data.</text>
</comment>
<dbReference type="Proteomes" id="UP000626109">
    <property type="component" value="Unassembled WGS sequence"/>
</dbReference>
<dbReference type="SUPFAM" id="SSF47923">
    <property type="entry name" value="Ypt/Rab-GAP domain of gyp1p"/>
    <property type="match status" value="1"/>
</dbReference>
<dbReference type="InterPro" id="IPR035969">
    <property type="entry name" value="Rab-GAP_TBC_sf"/>
</dbReference>
<feature type="domain" description="Rab-GAP TBC" evidence="2">
    <location>
        <begin position="1709"/>
        <end position="1953"/>
    </location>
</feature>
<gene>
    <name evidence="3" type="ORF">PGLA2088_LOCUS20677</name>
</gene>
<dbReference type="Gene3D" id="1.10.472.80">
    <property type="entry name" value="Ypt/Rab-GAP domain of gyp1p, domain 3"/>
    <property type="match status" value="1"/>
</dbReference>
<proteinExistence type="predicted"/>
<evidence type="ECO:0000313" key="3">
    <source>
        <dbReference type="EMBL" id="CAE8678193.1"/>
    </source>
</evidence>
<feature type="non-terminal residue" evidence="3">
    <location>
        <position position="2894"/>
    </location>
</feature>
<reference evidence="3" key="1">
    <citation type="submission" date="2021-02" db="EMBL/GenBank/DDBJ databases">
        <authorList>
            <person name="Dougan E. K."/>
            <person name="Rhodes N."/>
            <person name="Thang M."/>
            <person name="Chan C."/>
        </authorList>
    </citation>
    <scope>NUCLEOTIDE SEQUENCE</scope>
</reference>
<evidence type="ECO:0000256" key="1">
    <source>
        <dbReference type="SAM" id="MobiDB-lite"/>
    </source>
</evidence>
<feature type="region of interest" description="Disordered" evidence="1">
    <location>
        <begin position="462"/>
        <end position="482"/>
    </location>
</feature>
<feature type="compositionally biased region" description="Low complexity" evidence="1">
    <location>
        <begin position="16"/>
        <end position="41"/>
    </location>
</feature>
<accession>A0A813JGB6</accession>
<sequence>MAPSSSSETARREQQQRQQQQQQRQQQQQQPHQQQQQQQQREQLQFLPYGDAEKIVVIKGWLSWSSRSHYLRNLKQALLLASVQDRLQVEVKGVSPERRSAIQRALVERCDQLIAGSEPVTVSVDLRFEKLRSLQSATASHNRFVVVQKSVGWLRSSSKVLAANIQGLQLLVYATATSSSPEKQYNLSAINFQLESSHDSFNPPFESGFDWRVRVESPDGVGPGPMHMYAPDKDIARHWLRQARLAKRKDEERLALQGCMRRASWQMRRRAWDVLLLQYQTFLERKKLIEFVTKTIRLRDVRGAWRKMKQVYSIYVKRPRQELPASAAEVEVAKEYVAAVDASRTIGQELFAMAASARASARMTEETVKSTSAVLAAFASLPILERGAFRERVVTWMQERARSFLLLAYASGQLAANAQKSGTEWPERRAQRGLAMRAWFKSQSREDAHLLLGLVSGDREQAEASSDDVGVPGPTASHTRRDLPPCEAYVRVSDCMAMLVFAEKVPGGPSDQNTQINWSRFVELGRISGVTMHSARADEGDTHAGPWLTLHGPRLCWGRLLRRQGQPPITAGGDQVAKATPATIVGTVDPWQLSGNLLSESAEEHTFRVTVAIRSSWVPRRGSLGFALPREDAEPLVTRAVVNLLGRQVVSEPQMGEDADYSCVIEASAALPSGSADAADILDCLEDCELTIDIIEEPSHRSQDASGTSFRTGSCVLWEARVPLWRLLSPASRMPGPEGQRTPIALALLGPNKQAMASWRLALSKAGSLLEDQNSEKAVQAFAEVDVKAEVMSSLPGVASKLRCVSPDILGCGALGAIFSTEMLDEFSHPRAKDIGGALCGGRLAHFFEVWLGTLRLGPHKNPFELGDHDGVQTEYRVEITCAGISVSSPVVCQPKIGWPGPASSREIAFGGSRLQLALPPGFWADNNRRPPVHVTVRRGSCKEPPALSYRQMLSSSGAALPRRSSSVSEVVFHALLALHELEVDELTDSAPILLRHPSARAEEAVLGASGSEVLASLDPNTATLEISSTLRNRSRVWLSHDEDGFFGGPSGQLCVGDVVALDIEEELRYPFSESEFRSKLLQGRWDPKLAGKVGLPLREPRLPHEWVHSGLEGLEGCKGFIPGRLPPKLDRYTDPEPAPVKFAFSTGEREADFRRRGLPATYWRVADTLAANSAAGSPPPPPESGAVAVVTSLSHCLCRVLVTLLAVYSDRTCDVELSQTFLTDWQERPARQLLLPGTLAVIATEPVKVLLRGVPFMLLTAVHSASFNIYDAAVSNSMEAFVRNSSQSSQERSGTGAYIRGGPLPMDAVEGACHYEWNLCLRASSEAEMHAFISDLRHSVRSDHARQVGKVRGYMSKATLTAQAQAVAPRPPDGSGQLEVLLVQARNLRPRRTMPCNDTLDAIIAGANANEAVGAVLAEGQLNIAVRVRMINGEEVLSVRGTKHYDSPTIHGSDSPSWAGPNGSQDGWVFKSPTFVPERMPNLWLEFEVIHRGLAGEEILGTTRVPVTKGGCLTDSQAPLRNLWLPLTSETPDGRWVVNTSGDLHIMTLWGPQTGPGPAAAGGAMAGISAATPTGECFRNELKSQLAAVLAGAPYLQAIGSARTVSGTDLALLMDLKNYNPNVLARRRGSLMSSLAEVRQNQAEHFMRLLPRLACCEQRALRAWGDFRKRLAQESSLCGIPLAQLRLLWQEQAVESNASMLQELLRTGVPDSWRSQVWTDLSLSGWCRSQWPAGSYSALLSQGRRLSSAAVRQLQQDLVSASSWEPSTDPGAIDLHRVRTQQARNVCMALIAFASVEPAGGTAVGSRSASLEAGAGIAYSESLLAVAFYMISCAGSLPAKENKGRLQEEDAFWLLHALASSRANGAYRDYFAGPTPPGSAGVTKGSWGNGPAEDAFLLDCALAVHEPQLRVRLFSLGLPAAAAFWPHFGRLFAGVLQCAVLLRLWDSLIGESANPQAFPHARHGLIDFAFGILQSARGDLLACQSSLEVQDLLASRLSSLANPEDAADIMGCAEALLWRGFSRHEVLQLWKLGAEDFSRFYRQHQLQDEAVLRLDRIDPFANVTSGVLQRPRLTTDFVLNDVVPALRKAFPANDGLGQGGVLRHLPEELLGLILGPPRGRAASSGGIGMALWLASTGAMGVDPGIWGGHQHTWSPLPPAQPLPCARGGQPEPAALTLQRWLEGLNKELPGWESHSKELFNTFCWGRQSGGSLQADVVEDVISLNELIVVLICCSQGTAAEKSAALFDAFAAAWIPGPASFDLPEHRIPVSLLARMVSAGWGADDAEEEVASLYCPASACLPPPSGCKARALHFKVWSDDNVRMTSQLIGEVFVRSLWPFTSGASVQPDLGLLPGLWFSAWGPKDEVGPASPALCVGELGLVLSWMPRSKENPEVGRLTLRVTGLRLFGLQPGMSRITVVTYDQDGRERRIADGDSRGIGQRDGVAATWAPRSVPSIEFLIENAQWAEEAQRWNRVPAKCQKSSAPDLRISSGTVLPPTEKPAVQVIDAKTIRMVADTVLRRGGHHLSSRQAAQLADACFDRCGRVAAVMDAFLVVGQEIQDFPSAAHLREHCENTGQSCADVTSQLSLELEKQMVQGFGSLNLWDANFWSGQVSLASMQIEDPFPGQRKILWIRFARAGDGERGNVVSTVSEWEGLLTPVEAKMEVSEDSTGNGLLRKEEFVSCLLSSPALSEPLRRLASPVYGRSAAAIDEGPSILQLDVTVDCPEVADHKRDAKNSTDSRSQLPVLFGGSSSAKSAGAALLTADIANSAAMYGDTHGVEVLLRDTIGDFLLKVQEACESLAAKNLRLGNAEAVELSRRYRLVQIGPEHIVLAFWIRQDAAEEHVEAFLGDHADPSNWRPLDKDLTFRDYASRLGFGQGGRRFPPCLRVVRG</sequence>
<organism evidence="3 4">
    <name type="scientific">Polarella glacialis</name>
    <name type="common">Dinoflagellate</name>
    <dbReference type="NCBI Taxonomy" id="89957"/>
    <lineage>
        <taxon>Eukaryota</taxon>
        <taxon>Sar</taxon>
        <taxon>Alveolata</taxon>
        <taxon>Dinophyceae</taxon>
        <taxon>Suessiales</taxon>
        <taxon>Suessiaceae</taxon>
        <taxon>Polarella</taxon>
    </lineage>
</organism>
<name>A0A813JGB6_POLGL</name>
<evidence type="ECO:0000313" key="4">
    <source>
        <dbReference type="Proteomes" id="UP000626109"/>
    </source>
</evidence>
<dbReference type="PROSITE" id="PS50086">
    <property type="entry name" value="TBC_RABGAP"/>
    <property type="match status" value="1"/>
</dbReference>
<dbReference type="SUPFAM" id="SSF49562">
    <property type="entry name" value="C2 domain (Calcium/lipid-binding domain, CaLB)"/>
    <property type="match status" value="1"/>
</dbReference>
<evidence type="ECO:0000259" key="2">
    <source>
        <dbReference type="PROSITE" id="PS50086"/>
    </source>
</evidence>
<protein>
    <recommendedName>
        <fullName evidence="2">Rab-GAP TBC domain-containing protein</fullName>
    </recommendedName>
</protein>
<dbReference type="InterPro" id="IPR000195">
    <property type="entry name" value="Rab-GAP-TBC_dom"/>
</dbReference>
<dbReference type="EMBL" id="CAJNNW010025666">
    <property type="protein sequence ID" value="CAE8678193.1"/>
    <property type="molecule type" value="Genomic_DNA"/>
</dbReference>